<reference evidence="5" key="2">
    <citation type="submission" date="2020-05" db="UniProtKB">
        <authorList>
            <consortium name="EnsemblMetazoa"/>
        </authorList>
    </citation>
    <scope>IDENTIFICATION</scope>
    <source>
        <strain evidence="5">IAEA</strain>
    </source>
</reference>
<organism evidence="5 6">
    <name type="scientific">Glossina brevipalpis</name>
    <dbReference type="NCBI Taxonomy" id="37001"/>
    <lineage>
        <taxon>Eukaryota</taxon>
        <taxon>Metazoa</taxon>
        <taxon>Ecdysozoa</taxon>
        <taxon>Arthropoda</taxon>
        <taxon>Hexapoda</taxon>
        <taxon>Insecta</taxon>
        <taxon>Pterygota</taxon>
        <taxon>Neoptera</taxon>
        <taxon>Endopterygota</taxon>
        <taxon>Diptera</taxon>
        <taxon>Brachycera</taxon>
        <taxon>Muscomorpha</taxon>
        <taxon>Hippoboscoidea</taxon>
        <taxon>Glossinidae</taxon>
        <taxon>Glossina</taxon>
    </lineage>
</organism>
<keyword evidence="6" id="KW-1185">Reference proteome</keyword>
<protein>
    <submittedName>
        <fullName evidence="5">Uncharacterized protein</fullName>
    </submittedName>
</protein>
<dbReference type="InterPro" id="IPR036277">
    <property type="entry name" value="SMC_hinge_sf"/>
</dbReference>
<evidence type="ECO:0000256" key="2">
    <source>
        <dbReference type="ARBA" id="ARBA00022840"/>
    </source>
</evidence>
<evidence type="ECO:0000256" key="1">
    <source>
        <dbReference type="ARBA" id="ARBA00022741"/>
    </source>
</evidence>
<keyword evidence="1" id="KW-0547">Nucleotide-binding</keyword>
<name>A0A1A9WZ81_9MUSC</name>
<keyword evidence="3" id="KW-0539">Nucleus</keyword>
<dbReference type="EnsemblMetazoa" id="GBRI038176-RA">
    <property type="protein sequence ID" value="GBRI038176-PA"/>
    <property type="gene ID" value="GBRI038176"/>
</dbReference>
<reference evidence="6" key="1">
    <citation type="submission" date="2014-03" db="EMBL/GenBank/DDBJ databases">
        <authorList>
            <person name="Aksoy S."/>
            <person name="Warren W."/>
            <person name="Wilson R.K."/>
        </authorList>
    </citation>
    <scope>NUCLEOTIDE SEQUENCE [LARGE SCALE GENOMIC DNA]</scope>
    <source>
        <strain evidence="6">IAEA</strain>
    </source>
</reference>
<evidence type="ECO:0000313" key="5">
    <source>
        <dbReference type="EnsemblMetazoa" id="GBRI038176-PA"/>
    </source>
</evidence>
<evidence type="ECO:0000313" key="6">
    <source>
        <dbReference type="Proteomes" id="UP000091820"/>
    </source>
</evidence>
<dbReference type="PANTHER" id="PTHR18937:SF172">
    <property type="entry name" value="STRUCTURAL MAINTENANCE OF CHROMOSOMES PROTEIN"/>
    <property type="match status" value="1"/>
</dbReference>
<feature type="coiled-coil region" evidence="4">
    <location>
        <begin position="299"/>
        <end position="379"/>
    </location>
</feature>
<dbReference type="PANTHER" id="PTHR18937">
    <property type="entry name" value="STRUCTURAL MAINTENANCE OF CHROMOSOMES SMC FAMILY MEMBER"/>
    <property type="match status" value="1"/>
</dbReference>
<dbReference type="SUPFAM" id="SSF75553">
    <property type="entry name" value="Smc hinge domain"/>
    <property type="match status" value="1"/>
</dbReference>
<dbReference type="GO" id="GO:0007076">
    <property type="term" value="P:mitotic chromosome condensation"/>
    <property type="evidence" value="ECO:0007669"/>
    <property type="project" value="TreeGrafter"/>
</dbReference>
<dbReference type="GO" id="GO:0005524">
    <property type="term" value="F:ATP binding"/>
    <property type="evidence" value="ECO:0007669"/>
    <property type="project" value="UniProtKB-KW"/>
</dbReference>
<dbReference type="AlphaFoldDB" id="A0A1A9WZ81"/>
<keyword evidence="2" id="KW-0067">ATP-binding</keyword>
<sequence>MKMVPLYVVDDIHISPLIPPCFSKNKIQLEADESNLAELRRVHDKKNQEMSEYEEQLKQIVDQNIEPEQQFQRGYKRLNNQSKPCIEQHEILETKLIDFRSKVHKAKAGLTLFETELKILKSEEISESHKLESKINSYEESQQILNEKKIIGDELRQNLSRIKSDIQEKLKLSRELQQAEEDMTALLMTIRAKISDATTMRTCENKPMNFVMLQKIEGITGVLGRLGDMDAIDNTAYQSLDSIAEATFIPLEKIKYLESHSAPFQTPENVPRLYDLVHVDNFALHDTLVVSNLEQSSHIDDMQTQANKLQLDINFYQEQQSLIERKIQKLTRIQQRTEFELKKVLITTRSLETLLPYLLEQIEAQRIRLQETIVDAKNVRIDAEIEIKKAILVQATPAENDVTEQVTQIRNQIDYLYLIDQVHQVSNNIPKIKGELTTYKRNIDMNLERNIIQGSDINSESNDVMATCSPAKKNRKKLK</sequence>
<keyword evidence="4" id="KW-0175">Coiled coil</keyword>
<feature type="coiled-coil region" evidence="4">
    <location>
        <begin position="29"/>
        <end position="63"/>
    </location>
</feature>
<dbReference type="Proteomes" id="UP000091820">
    <property type="component" value="Unassembled WGS sequence"/>
</dbReference>
<proteinExistence type="predicted"/>
<dbReference type="STRING" id="37001.A0A1A9WZ81"/>
<dbReference type="VEuPathDB" id="VectorBase:GBRI038176"/>
<evidence type="ECO:0000256" key="3">
    <source>
        <dbReference type="ARBA" id="ARBA00023242"/>
    </source>
</evidence>
<evidence type="ECO:0000256" key="4">
    <source>
        <dbReference type="SAM" id="Coils"/>
    </source>
</evidence>
<feature type="coiled-coil region" evidence="4">
    <location>
        <begin position="128"/>
        <end position="189"/>
    </location>
</feature>
<accession>A0A1A9WZ81</accession>
<dbReference type="GO" id="GO:0000796">
    <property type="term" value="C:condensin complex"/>
    <property type="evidence" value="ECO:0007669"/>
    <property type="project" value="TreeGrafter"/>
</dbReference>